<dbReference type="EMBL" id="KZ820417">
    <property type="protein sequence ID" value="PWN47488.1"/>
    <property type="molecule type" value="Genomic_DNA"/>
</dbReference>
<sequence>MAPEGSLKRKRSSQSRSRNARQVKRQTEEQEVRDLESSAAQFVVPDDFKHFDQLPISSRTKRGLRKAGFTEMTDIQSRTLPLSLKCKDVLGAARTGSGKTLSFLIPALEILYRKKWGSTDGLGALIISPTRELAIQIFEVLRKIGPFHTFSAGLVIGGKDLKQEKDRLARMNILVATPGRLLQHMDQTWGFDCSNLQVLILDEADRILDMGFSKTLNAIVENLPKSRQTMLFSATQTKRVKDLARLSLQDPEYVAVREAEHEGSTPKNLEQHYMVVGLEKKLDVLYSFIRTHTKCKALVFMSSCRQVQFTHETFCKLRPGISLMALHGKQKQAKRLQIFSEFTRTAHAVLFATDIAARGLDFPAVDWVIQLDAPEDTETYIHRVGRTARYNAKGNSLLFVLPSEEKGMLEGLAQKNVPVGRIKPRESKTQSIQDQLQSFAFQDPEIKYLAQKAFVSYIRSIFLQKDKATFDVTALPLEKYASSLGLAGAPKVKFVKEAAKAKKAAAYKAAKETAQQLDADRDEESGDDDAKGTAKVRTKYDRMFERKNQNILSEHYAKLIAEDKDDDEEEDGDDEPSDGESASDAESTKDKLVGGNDSDSEDEGSDSGDFLTLKRADHALDDDEGDPGKPLTLDQVKADATNNISKRKLLQGQSKKAMALAGKRGIGEKLVFDEDGEAHALYELRDEDDFKKQGDAKTQAEAWEMEERARLQEADIEDKERAREKKREKKRKQKEREKQMRGEDVGDDQDEGEDGDVVLAPIDTRSDGYETPDFDVGSESEDEDEESHEQDRPSASKKPKKGSVEEQEALAMRLLMGDS</sequence>
<gene>
    <name evidence="1" type="ORF">IE53DRAFT_371413</name>
</gene>
<organism evidence="1 2">
    <name type="scientific">Violaceomyces palustris</name>
    <dbReference type="NCBI Taxonomy" id="1673888"/>
    <lineage>
        <taxon>Eukaryota</taxon>
        <taxon>Fungi</taxon>
        <taxon>Dikarya</taxon>
        <taxon>Basidiomycota</taxon>
        <taxon>Ustilaginomycotina</taxon>
        <taxon>Ustilaginomycetes</taxon>
        <taxon>Violaceomycetales</taxon>
        <taxon>Violaceomycetaceae</taxon>
        <taxon>Violaceomyces</taxon>
    </lineage>
</organism>
<evidence type="ECO:0000313" key="1">
    <source>
        <dbReference type="EMBL" id="PWN47488.1"/>
    </source>
</evidence>
<reference evidence="1 2" key="1">
    <citation type="journal article" date="2018" name="Mol. Biol. Evol.">
        <title>Broad Genomic Sampling Reveals a Smut Pathogenic Ancestry of the Fungal Clade Ustilaginomycotina.</title>
        <authorList>
            <person name="Kijpornyongpan T."/>
            <person name="Mondo S.J."/>
            <person name="Barry K."/>
            <person name="Sandor L."/>
            <person name="Lee J."/>
            <person name="Lipzen A."/>
            <person name="Pangilinan J."/>
            <person name="LaButti K."/>
            <person name="Hainaut M."/>
            <person name="Henrissat B."/>
            <person name="Grigoriev I.V."/>
            <person name="Spatafora J.W."/>
            <person name="Aime M.C."/>
        </authorList>
    </citation>
    <scope>NUCLEOTIDE SEQUENCE [LARGE SCALE GENOMIC DNA]</scope>
    <source>
        <strain evidence="1 2">SA 807</strain>
    </source>
</reference>
<name>A0ACD0NNV7_9BASI</name>
<evidence type="ECO:0000313" key="2">
    <source>
        <dbReference type="Proteomes" id="UP000245626"/>
    </source>
</evidence>
<accession>A0ACD0NNV7</accession>
<protein>
    <submittedName>
        <fullName evidence="1">DEAD-domain-containing protein</fullName>
    </submittedName>
</protein>
<keyword evidence="2" id="KW-1185">Reference proteome</keyword>
<dbReference type="Proteomes" id="UP000245626">
    <property type="component" value="Unassembled WGS sequence"/>
</dbReference>
<proteinExistence type="predicted"/>